<evidence type="ECO:0000256" key="5">
    <source>
        <dbReference type="ARBA" id="ARBA00022840"/>
    </source>
</evidence>
<comment type="catalytic activity">
    <reaction evidence="10 11">
        <text>D-alanyl-D-alanine + UDP-N-acetyl-alpha-D-muramoyl-L-alanyl-gamma-D-glutamyl-meso-2,6-diaminopimelate + ATP = UDP-N-acetyl-alpha-D-muramoyl-L-alanyl-gamma-D-glutamyl-meso-2,6-diaminopimeloyl-D-alanyl-D-alanine + ADP + phosphate + H(+)</text>
        <dbReference type="Rhea" id="RHEA:28374"/>
        <dbReference type="ChEBI" id="CHEBI:15378"/>
        <dbReference type="ChEBI" id="CHEBI:30616"/>
        <dbReference type="ChEBI" id="CHEBI:43474"/>
        <dbReference type="ChEBI" id="CHEBI:57822"/>
        <dbReference type="ChEBI" id="CHEBI:61386"/>
        <dbReference type="ChEBI" id="CHEBI:83905"/>
        <dbReference type="ChEBI" id="CHEBI:456216"/>
        <dbReference type="EC" id="6.3.2.10"/>
    </reaction>
</comment>
<dbReference type="InterPro" id="IPR000713">
    <property type="entry name" value="Mur_ligase_N"/>
</dbReference>
<dbReference type="OrthoDB" id="9800958at2"/>
<dbReference type="Pfam" id="PF01225">
    <property type="entry name" value="Mur_ligase"/>
    <property type="match status" value="1"/>
</dbReference>
<feature type="binding site" evidence="10">
    <location>
        <begin position="130"/>
        <end position="136"/>
    </location>
    <ligand>
        <name>ATP</name>
        <dbReference type="ChEBI" id="CHEBI:30616"/>
    </ligand>
</feature>
<feature type="domain" description="Mur ligase central" evidence="14">
    <location>
        <begin position="128"/>
        <end position="314"/>
    </location>
</feature>
<comment type="pathway">
    <text evidence="10 11">Cell wall biogenesis; peptidoglycan biosynthesis.</text>
</comment>
<dbReference type="InterPro" id="IPR035911">
    <property type="entry name" value="MurE/MurF_N"/>
</dbReference>
<dbReference type="PANTHER" id="PTHR43024">
    <property type="entry name" value="UDP-N-ACETYLMURAMOYL-TRIPEPTIDE--D-ALANYL-D-ALANINE LIGASE"/>
    <property type="match status" value="1"/>
</dbReference>
<evidence type="ECO:0000313" key="16">
    <source>
        <dbReference type="Proteomes" id="UP000199065"/>
    </source>
</evidence>
<dbReference type="Pfam" id="PF08245">
    <property type="entry name" value="Mur_ligase_M"/>
    <property type="match status" value="1"/>
</dbReference>
<protein>
    <recommendedName>
        <fullName evidence="10 11">UDP-N-acetylmuramoyl-tripeptide--D-alanyl-D-alanine ligase</fullName>
        <ecNumber evidence="10 11">6.3.2.10</ecNumber>
    </recommendedName>
    <alternativeName>
        <fullName evidence="10">D-alanyl-D-alanine-adding enzyme</fullName>
    </alternativeName>
</protein>
<keyword evidence="16" id="KW-1185">Reference proteome</keyword>
<feature type="domain" description="Mur ligase C-terminal" evidence="13">
    <location>
        <begin position="338"/>
        <end position="463"/>
    </location>
</feature>
<dbReference type="Gene3D" id="3.40.1190.10">
    <property type="entry name" value="Mur-like, catalytic domain"/>
    <property type="match status" value="1"/>
</dbReference>
<evidence type="ECO:0000256" key="8">
    <source>
        <dbReference type="ARBA" id="ARBA00023306"/>
    </source>
</evidence>
<dbReference type="SUPFAM" id="SSF53623">
    <property type="entry name" value="MurD-like peptide ligases, catalytic domain"/>
    <property type="match status" value="1"/>
</dbReference>
<dbReference type="Proteomes" id="UP000199065">
    <property type="component" value="Unassembled WGS sequence"/>
</dbReference>
<evidence type="ECO:0000256" key="6">
    <source>
        <dbReference type="ARBA" id="ARBA00022960"/>
    </source>
</evidence>
<keyword evidence="1 10" id="KW-0963">Cytoplasm</keyword>
<dbReference type="GO" id="GO:0008360">
    <property type="term" value="P:regulation of cell shape"/>
    <property type="evidence" value="ECO:0007669"/>
    <property type="project" value="UniProtKB-KW"/>
</dbReference>
<dbReference type="Pfam" id="PF02875">
    <property type="entry name" value="Mur_ligase_C"/>
    <property type="match status" value="1"/>
</dbReference>
<dbReference type="EMBL" id="FOPJ01000003">
    <property type="protein sequence ID" value="SFG39253.1"/>
    <property type="molecule type" value="Genomic_DNA"/>
</dbReference>
<organism evidence="15 16">
    <name type="scientific">Corynebacterium spheniscorum</name>
    <dbReference type="NCBI Taxonomy" id="185761"/>
    <lineage>
        <taxon>Bacteria</taxon>
        <taxon>Bacillati</taxon>
        <taxon>Actinomycetota</taxon>
        <taxon>Actinomycetes</taxon>
        <taxon>Mycobacteriales</taxon>
        <taxon>Corynebacteriaceae</taxon>
        <taxon>Corynebacterium</taxon>
    </lineage>
</organism>
<proteinExistence type="inferred from homology"/>
<dbReference type="GO" id="GO:0005524">
    <property type="term" value="F:ATP binding"/>
    <property type="evidence" value="ECO:0007669"/>
    <property type="project" value="UniProtKB-UniRule"/>
</dbReference>
<evidence type="ECO:0000259" key="12">
    <source>
        <dbReference type="Pfam" id="PF01225"/>
    </source>
</evidence>
<dbReference type="EC" id="6.3.2.10" evidence="10 11"/>
<dbReference type="GO" id="GO:0005737">
    <property type="term" value="C:cytoplasm"/>
    <property type="evidence" value="ECO:0007669"/>
    <property type="project" value="UniProtKB-SubCell"/>
</dbReference>
<evidence type="ECO:0000256" key="10">
    <source>
        <dbReference type="HAMAP-Rule" id="MF_02019"/>
    </source>
</evidence>
<dbReference type="PANTHER" id="PTHR43024:SF1">
    <property type="entry name" value="UDP-N-ACETYLMURAMOYL-TRIPEPTIDE--D-ALANYL-D-ALANINE LIGASE"/>
    <property type="match status" value="1"/>
</dbReference>
<dbReference type="InterPro" id="IPR036615">
    <property type="entry name" value="Mur_ligase_C_dom_sf"/>
</dbReference>
<dbReference type="NCBIfam" id="TIGR01143">
    <property type="entry name" value="murF"/>
    <property type="match status" value="1"/>
</dbReference>
<evidence type="ECO:0000259" key="14">
    <source>
        <dbReference type="Pfam" id="PF08245"/>
    </source>
</evidence>
<evidence type="ECO:0000259" key="13">
    <source>
        <dbReference type="Pfam" id="PF02875"/>
    </source>
</evidence>
<keyword evidence="7 10" id="KW-0573">Peptidoglycan synthesis</keyword>
<evidence type="ECO:0000256" key="11">
    <source>
        <dbReference type="RuleBase" id="RU004136"/>
    </source>
</evidence>
<evidence type="ECO:0000313" key="15">
    <source>
        <dbReference type="EMBL" id="SFG39253.1"/>
    </source>
</evidence>
<dbReference type="AlphaFoldDB" id="A0A1I2RGR8"/>
<accession>A0A1I2RGR8</accession>
<dbReference type="RefSeq" id="WP_092284609.1">
    <property type="nucleotide sequence ID" value="NZ_FOPJ01000003.1"/>
</dbReference>
<keyword evidence="3 10" id="KW-0132">Cell division</keyword>
<dbReference type="InterPro" id="IPR013221">
    <property type="entry name" value="Mur_ligase_cen"/>
</dbReference>
<dbReference type="GO" id="GO:0051301">
    <property type="term" value="P:cell division"/>
    <property type="evidence" value="ECO:0007669"/>
    <property type="project" value="UniProtKB-KW"/>
</dbReference>
<evidence type="ECO:0000256" key="9">
    <source>
        <dbReference type="ARBA" id="ARBA00023316"/>
    </source>
</evidence>
<name>A0A1I2RGR8_9CORY</name>
<dbReference type="HAMAP" id="MF_02019">
    <property type="entry name" value="MurF"/>
    <property type="match status" value="1"/>
</dbReference>
<evidence type="ECO:0000256" key="1">
    <source>
        <dbReference type="ARBA" id="ARBA00022490"/>
    </source>
</evidence>
<dbReference type="STRING" id="185761.SAMN05660282_00778"/>
<feature type="domain" description="Mur ligase N-terminal catalytic" evidence="12">
    <location>
        <begin position="30"/>
        <end position="82"/>
    </location>
</feature>
<reference evidence="15 16" key="1">
    <citation type="submission" date="2016-10" db="EMBL/GenBank/DDBJ databases">
        <authorList>
            <person name="de Groot N.N."/>
        </authorList>
    </citation>
    <scope>NUCLEOTIDE SEQUENCE [LARGE SCALE GENOMIC DNA]</scope>
    <source>
        <strain>J11</strain>
        <strain evidence="16">PG 39</strain>
    </source>
</reference>
<dbReference type="GO" id="GO:0009252">
    <property type="term" value="P:peptidoglycan biosynthetic process"/>
    <property type="evidence" value="ECO:0007669"/>
    <property type="project" value="UniProtKB-UniRule"/>
</dbReference>
<keyword evidence="8 10" id="KW-0131">Cell cycle</keyword>
<comment type="function">
    <text evidence="10 11">Involved in cell wall formation. Catalyzes the final step in the synthesis of UDP-N-acetylmuramoyl-pentapeptide, the precursor of murein.</text>
</comment>
<dbReference type="GO" id="GO:0071555">
    <property type="term" value="P:cell wall organization"/>
    <property type="evidence" value="ECO:0007669"/>
    <property type="project" value="UniProtKB-KW"/>
</dbReference>
<gene>
    <name evidence="10" type="primary">murF</name>
    <name evidence="15" type="ORF">SAMN05660282_00778</name>
</gene>
<dbReference type="InterPro" id="IPR051046">
    <property type="entry name" value="MurCDEF_CellWall_CoF430Synth"/>
</dbReference>
<keyword evidence="6 10" id="KW-0133">Cell shape</keyword>
<dbReference type="InterPro" id="IPR005863">
    <property type="entry name" value="UDP-N-AcMur_synth"/>
</dbReference>
<dbReference type="InterPro" id="IPR036565">
    <property type="entry name" value="Mur-like_cat_sf"/>
</dbReference>
<keyword evidence="5 10" id="KW-0067">ATP-binding</keyword>
<evidence type="ECO:0000256" key="3">
    <source>
        <dbReference type="ARBA" id="ARBA00022618"/>
    </source>
</evidence>
<evidence type="ECO:0000256" key="2">
    <source>
        <dbReference type="ARBA" id="ARBA00022598"/>
    </source>
</evidence>
<comment type="similarity">
    <text evidence="10">Belongs to the MurCDEF family. MurF subfamily.</text>
</comment>
<dbReference type="UniPathway" id="UPA00219"/>
<evidence type="ECO:0000256" key="7">
    <source>
        <dbReference type="ARBA" id="ARBA00022984"/>
    </source>
</evidence>
<dbReference type="Gene3D" id="3.40.1390.10">
    <property type="entry name" value="MurE/MurF, N-terminal domain"/>
    <property type="match status" value="1"/>
</dbReference>
<comment type="subcellular location">
    <subcellularLocation>
        <location evidence="10 11">Cytoplasm</location>
    </subcellularLocation>
</comment>
<dbReference type="InterPro" id="IPR004101">
    <property type="entry name" value="Mur_ligase_C"/>
</dbReference>
<dbReference type="GO" id="GO:0008766">
    <property type="term" value="F:UDP-N-acetylmuramoylalanyl-D-glutamyl-2,6-diaminopimelate-D-alanyl-D-alanine ligase activity"/>
    <property type="evidence" value="ECO:0007669"/>
    <property type="project" value="RHEA"/>
</dbReference>
<dbReference type="SUPFAM" id="SSF63418">
    <property type="entry name" value="MurE/MurF N-terminal domain"/>
    <property type="match status" value="1"/>
</dbReference>
<dbReference type="GO" id="GO:0047480">
    <property type="term" value="F:UDP-N-acetylmuramoyl-tripeptide-D-alanyl-D-alanine ligase activity"/>
    <property type="evidence" value="ECO:0007669"/>
    <property type="project" value="UniProtKB-UniRule"/>
</dbReference>
<dbReference type="Gene3D" id="3.90.190.20">
    <property type="entry name" value="Mur ligase, C-terminal domain"/>
    <property type="match status" value="1"/>
</dbReference>
<evidence type="ECO:0000256" key="4">
    <source>
        <dbReference type="ARBA" id="ARBA00022741"/>
    </source>
</evidence>
<keyword evidence="2 10" id="KW-0436">Ligase</keyword>
<keyword evidence="4 10" id="KW-0547">Nucleotide-binding</keyword>
<dbReference type="SUPFAM" id="SSF53244">
    <property type="entry name" value="MurD-like peptide ligases, peptide-binding domain"/>
    <property type="match status" value="1"/>
</dbReference>
<keyword evidence="9 10" id="KW-0961">Cell wall biogenesis/degradation</keyword>
<sequence>MIQLSLKEIAEITGGSIYHADPDTIVSGSVEFDSRKISNGGIFLCLPGARVDGHDFAQTAINAGAVAVLAARDVGVPAIVVQPQGKSDSTGYALEFDDEHGSGAAVLKALSALAHAVATRLDMQIVGITGSAGKTSTKDLAATVLTKAGEVIAPPGSFNNEIGHPYTVLRCSTSTDFLVAEMSARRIGNIAELAAIAPPTVGAVLNVGSAHLGEFGSREGIAQAKGELVEALPPQGTAILNLDNDLVAPMKSRTHAKVLYFSAEQPADIYATDIHLDEQSRAHFALHIGEDSRMVNLQVHGEHQVPNALAAAAIGHAVGIPIAQIAAALSEHTAASAHRMDVQTRPDGVVIIDDAYNANPESMRAGLKALGAMARSRGTTAWAVLGEMGEMGDNAEAEHAAIAEVLRAQEIEQLIVVDVSPATRAMVEAARAQGITTQVAKDCVAAAKLVQPHPGDCVLAKASNAQKLWEVAEALRAVDCEKRKNPTP</sequence>